<dbReference type="GeneID" id="5002724"/>
<gene>
    <name evidence="2" type="ORF">OSTLU_32665</name>
</gene>
<dbReference type="GO" id="GO:0006261">
    <property type="term" value="P:DNA-templated DNA replication"/>
    <property type="evidence" value="ECO:0007669"/>
    <property type="project" value="TreeGrafter"/>
</dbReference>
<evidence type="ECO:0000313" key="2">
    <source>
        <dbReference type="EMBL" id="ABO97000.1"/>
    </source>
</evidence>
<dbReference type="RefSeq" id="XP_001418707.1">
    <property type="nucleotide sequence ID" value="XM_001418670.1"/>
</dbReference>
<dbReference type="EMBL" id="CP000587">
    <property type="protein sequence ID" value="ABO97000.1"/>
    <property type="molecule type" value="Genomic_DNA"/>
</dbReference>
<proteinExistence type="predicted"/>
<reference evidence="2 3" key="1">
    <citation type="journal article" date="2007" name="Proc. Natl. Acad. Sci. U.S.A.">
        <title>The tiny eukaryote Ostreococcus provides genomic insights into the paradox of plankton speciation.</title>
        <authorList>
            <person name="Palenik B."/>
            <person name="Grimwood J."/>
            <person name="Aerts A."/>
            <person name="Rouze P."/>
            <person name="Salamov A."/>
            <person name="Putnam N."/>
            <person name="Dupont C."/>
            <person name="Jorgensen R."/>
            <person name="Derelle E."/>
            <person name="Rombauts S."/>
            <person name="Zhou K."/>
            <person name="Otillar R."/>
            <person name="Merchant S.S."/>
            <person name="Podell S."/>
            <person name="Gaasterland T."/>
            <person name="Napoli C."/>
            <person name="Gendler K."/>
            <person name="Manuell A."/>
            <person name="Tai V."/>
            <person name="Vallon O."/>
            <person name="Piganeau G."/>
            <person name="Jancek S."/>
            <person name="Heijde M."/>
            <person name="Jabbari K."/>
            <person name="Bowler C."/>
            <person name="Lohr M."/>
            <person name="Robbens S."/>
            <person name="Werner G."/>
            <person name="Dubchak I."/>
            <person name="Pazour G.J."/>
            <person name="Ren Q."/>
            <person name="Paulsen I."/>
            <person name="Delwiche C."/>
            <person name="Schmutz J."/>
            <person name="Rokhsar D."/>
            <person name="Van de Peer Y."/>
            <person name="Moreau H."/>
            <person name="Grigoriev I.V."/>
        </authorList>
    </citation>
    <scope>NUCLEOTIDE SEQUENCE [LARGE SCALE GENOMIC DNA]</scope>
    <source>
        <strain evidence="2 3">CCE9901</strain>
    </source>
</reference>
<dbReference type="Proteomes" id="UP000001568">
    <property type="component" value="Chromosome 7"/>
</dbReference>
<dbReference type="OrthoDB" id="337486at2759"/>
<organism evidence="2 3">
    <name type="scientific">Ostreococcus lucimarinus (strain CCE9901)</name>
    <dbReference type="NCBI Taxonomy" id="436017"/>
    <lineage>
        <taxon>Eukaryota</taxon>
        <taxon>Viridiplantae</taxon>
        <taxon>Chlorophyta</taxon>
        <taxon>Mamiellophyceae</taxon>
        <taxon>Mamiellales</taxon>
        <taxon>Bathycoccaceae</taxon>
        <taxon>Ostreococcus</taxon>
    </lineage>
</organism>
<sequence length="118" mass="13222">MPPRSARRPPSATTIDALFRSTKPGAARPGKTKGANVAIEDDDAETIDDDDAVERDARELKTFDLTSKFGPCCGLTRIERWDRARALGLDPPKRVLEILHRRGEASARWRECVWHGRV</sequence>
<evidence type="ECO:0000256" key="1">
    <source>
        <dbReference type="SAM" id="MobiDB-lite"/>
    </source>
</evidence>
<evidence type="ECO:0000313" key="3">
    <source>
        <dbReference type="Proteomes" id="UP000001568"/>
    </source>
</evidence>
<accession>A4S099</accession>
<dbReference type="GO" id="GO:0043625">
    <property type="term" value="C:delta DNA polymerase complex"/>
    <property type="evidence" value="ECO:0007669"/>
    <property type="project" value="TreeGrafter"/>
</dbReference>
<dbReference type="KEGG" id="olu:OSTLU_32665"/>
<dbReference type="PANTHER" id="PTHR14303">
    <property type="entry name" value="DNA POLYMERASE DELTA SUBUNIT 4"/>
    <property type="match status" value="1"/>
</dbReference>
<dbReference type="HOGENOM" id="CLU_137022_1_0_1"/>
<feature type="region of interest" description="Disordered" evidence="1">
    <location>
        <begin position="1"/>
        <end position="36"/>
    </location>
</feature>
<name>A4S099_OSTLU</name>
<dbReference type="AlphaFoldDB" id="A4S099"/>
<keyword evidence="3" id="KW-1185">Reference proteome</keyword>
<dbReference type="eggNOG" id="ENOG502SC9I">
    <property type="taxonomic scope" value="Eukaryota"/>
</dbReference>
<dbReference type="InterPro" id="IPR007218">
    <property type="entry name" value="DNA_pol_delta_4"/>
</dbReference>
<dbReference type="Pfam" id="PF04081">
    <property type="entry name" value="DNA_pol_delta_4"/>
    <property type="match status" value="1"/>
</dbReference>
<evidence type="ECO:0008006" key="4">
    <source>
        <dbReference type="Google" id="ProtNLM"/>
    </source>
</evidence>
<dbReference type="Gramene" id="ABO97000">
    <property type="protein sequence ID" value="ABO97000"/>
    <property type="gene ID" value="OSTLU_32665"/>
</dbReference>
<protein>
    <recommendedName>
        <fullName evidence="4">DNA polymerase delta subunit 4</fullName>
    </recommendedName>
</protein>
<dbReference type="STRING" id="436017.A4S099"/>
<dbReference type="GO" id="GO:0003887">
    <property type="term" value="F:DNA-directed DNA polymerase activity"/>
    <property type="evidence" value="ECO:0007669"/>
    <property type="project" value="TreeGrafter"/>
</dbReference>
<dbReference type="PANTHER" id="PTHR14303:SF0">
    <property type="entry name" value="DNA POLYMERASE DELTA SUBUNIT 4"/>
    <property type="match status" value="1"/>
</dbReference>
<dbReference type="OMA" id="TECVWER"/>
<dbReference type="GO" id="GO:0000731">
    <property type="term" value="P:DNA synthesis involved in DNA repair"/>
    <property type="evidence" value="ECO:0007669"/>
    <property type="project" value="InterPro"/>
</dbReference>